<gene>
    <name evidence="1" type="ORF">GWC95_12000</name>
</gene>
<accession>A0ABW9ZU31</accession>
<reference evidence="1 2" key="1">
    <citation type="submission" date="2020-01" db="EMBL/GenBank/DDBJ databases">
        <title>Genome analysis.</title>
        <authorList>
            <person name="Wu S."/>
            <person name="Wang G."/>
        </authorList>
    </citation>
    <scope>NUCLEOTIDE SEQUENCE [LARGE SCALE GENOMIC DNA]</scope>
    <source>
        <strain evidence="1 2">SYL130</strain>
    </source>
</reference>
<sequence length="97" mass="11147">MNTENPNCFVYEAGELKIELLGGVRIDTLDRMRVTMKVTVVNRKHKQYMDNEELAGLSVRHNLDLYNDMQNPAAQTTLFRSKVTIYFAGELLLEPNV</sequence>
<name>A0ABW9ZU31_9BACT</name>
<comment type="caution">
    <text evidence="1">The sequence shown here is derived from an EMBL/GenBank/DDBJ whole genome shotgun (WGS) entry which is preliminary data.</text>
</comment>
<evidence type="ECO:0000313" key="2">
    <source>
        <dbReference type="Proteomes" id="UP000753802"/>
    </source>
</evidence>
<keyword evidence="2" id="KW-1185">Reference proteome</keyword>
<proteinExistence type="predicted"/>
<dbReference type="EMBL" id="JAACJS010000015">
    <property type="protein sequence ID" value="NCI50651.1"/>
    <property type="molecule type" value="Genomic_DNA"/>
</dbReference>
<evidence type="ECO:0000313" key="1">
    <source>
        <dbReference type="EMBL" id="NCI50651.1"/>
    </source>
</evidence>
<protein>
    <submittedName>
        <fullName evidence="1">Uncharacterized protein</fullName>
    </submittedName>
</protein>
<dbReference type="Proteomes" id="UP000753802">
    <property type="component" value="Unassembled WGS sequence"/>
</dbReference>
<dbReference type="RefSeq" id="WP_161818968.1">
    <property type="nucleotide sequence ID" value="NZ_JAACJS010000015.1"/>
</dbReference>
<organism evidence="1 2">
    <name type="scientific">Sediminibacterium roseum</name>
    <dbReference type="NCBI Taxonomy" id="1978412"/>
    <lineage>
        <taxon>Bacteria</taxon>
        <taxon>Pseudomonadati</taxon>
        <taxon>Bacteroidota</taxon>
        <taxon>Chitinophagia</taxon>
        <taxon>Chitinophagales</taxon>
        <taxon>Chitinophagaceae</taxon>
        <taxon>Sediminibacterium</taxon>
    </lineage>
</organism>